<protein>
    <submittedName>
        <fullName evidence="1">Putative lipoprotein</fullName>
    </submittedName>
</protein>
<name>F5YRI7_TREPZ</name>
<evidence type="ECO:0000313" key="1">
    <source>
        <dbReference type="EMBL" id="AEF85052.1"/>
    </source>
</evidence>
<proteinExistence type="predicted"/>
<gene>
    <name evidence="1" type="ordered locus">TREPR_1242</name>
</gene>
<dbReference type="HOGENOM" id="CLU_1427433_0_0_12"/>
<evidence type="ECO:0000313" key="2">
    <source>
        <dbReference type="Proteomes" id="UP000009223"/>
    </source>
</evidence>
<dbReference type="EMBL" id="CP001843">
    <property type="protein sequence ID" value="AEF85052.1"/>
    <property type="molecule type" value="Genomic_DNA"/>
</dbReference>
<dbReference type="Proteomes" id="UP000009223">
    <property type="component" value="Chromosome"/>
</dbReference>
<keyword evidence="2" id="KW-1185">Reference proteome</keyword>
<dbReference type="PROSITE" id="PS51257">
    <property type="entry name" value="PROKAR_LIPOPROTEIN"/>
    <property type="match status" value="1"/>
</dbReference>
<reference evidence="2" key="1">
    <citation type="submission" date="2009-12" db="EMBL/GenBank/DDBJ databases">
        <title>Complete sequence of Treponema primitia strain ZAS-2.</title>
        <authorList>
            <person name="Tetu S.G."/>
            <person name="Matson E."/>
            <person name="Ren Q."/>
            <person name="Seshadri R."/>
            <person name="Elbourne L."/>
            <person name="Hassan K.A."/>
            <person name="Durkin A."/>
            <person name="Radune D."/>
            <person name="Mohamoud Y."/>
            <person name="Shay R."/>
            <person name="Jin S."/>
            <person name="Zhang X."/>
            <person name="Lucey K."/>
            <person name="Ballor N.R."/>
            <person name="Ottesen E."/>
            <person name="Rosenthal R."/>
            <person name="Allen A."/>
            <person name="Leadbetter J.R."/>
            <person name="Paulsen I.T."/>
        </authorList>
    </citation>
    <scope>NUCLEOTIDE SEQUENCE [LARGE SCALE GENOMIC DNA]</scope>
    <source>
        <strain evidence="2">ATCC BAA-887 / DSM 12427 / ZAS-2</strain>
    </source>
</reference>
<dbReference type="RefSeq" id="WP_015708835.1">
    <property type="nucleotide sequence ID" value="NC_015578.1"/>
</dbReference>
<keyword evidence="1" id="KW-0449">Lipoprotein</keyword>
<dbReference type="KEGG" id="tpi:TREPR_1242"/>
<organism evidence="1 2">
    <name type="scientific">Treponema primitia (strain ATCC BAA-887 / DSM 12427 / ZAS-2)</name>
    <dbReference type="NCBI Taxonomy" id="545694"/>
    <lineage>
        <taxon>Bacteria</taxon>
        <taxon>Pseudomonadati</taxon>
        <taxon>Spirochaetota</taxon>
        <taxon>Spirochaetia</taxon>
        <taxon>Spirochaetales</taxon>
        <taxon>Treponemataceae</taxon>
        <taxon>Treponema</taxon>
    </lineage>
</organism>
<dbReference type="AlphaFoldDB" id="F5YRI7"/>
<reference evidence="1 2" key="2">
    <citation type="journal article" date="2011" name="ISME J.">
        <title>RNA-seq reveals cooperative metabolic interactions between two termite-gut spirochete species in co-culture.</title>
        <authorList>
            <person name="Rosenthal A.Z."/>
            <person name="Matson E.G."/>
            <person name="Eldar A."/>
            <person name="Leadbetter J.R."/>
        </authorList>
    </citation>
    <scope>NUCLEOTIDE SEQUENCE [LARGE SCALE GENOMIC DNA]</scope>
    <source>
        <strain evidence="2">ATCC BAA-887 / DSM 12427 / ZAS-2</strain>
    </source>
</reference>
<accession>F5YRI7</accession>
<dbReference type="STRING" id="545694.TREPR_1242"/>
<sequence>MKKCFFILITPLLMIGCFSTPNIIKDETQIEIWEYHQSILNWLNGKEDKMLTLARDTTYNMMAEDVYFFVDFDVLDLYNGLKNENFLNPYEYWEGIRYSHSWSNNIQDEIYRVQIVVGNCGTEYSWSKTPFTRTEKNGEISKSVFKPRLEGQWPVFIRSFSARLSKAKLEWSQKGNDTQDGGGFFYVPLE</sequence>